<evidence type="ECO:0000313" key="1">
    <source>
        <dbReference type="EMBL" id="MBB4175148.1"/>
    </source>
</evidence>
<accession>A0A7W6Q4Y2</accession>
<keyword evidence="2" id="KW-1185">Reference proteome</keyword>
<organism evidence="1 2">
    <name type="scientific">Sulfitobacter noctilucicola</name>
    <dbReference type="NCBI Taxonomy" id="1342301"/>
    <lineage>
        <taxon>Bacteria</taxon>
        <taxon>Pseudomonadati</taxon>
        <taxon>Pseudomonadota</taxon>
        <taxon>Alphaproteobacteria</taxon>
        <taxon>Rhodobacterales</taxon>
        <taxon>Roseobacteraceae</taxon>
        <taxon>Sulfitobacter</taxon>
    </lineage>
</organism>
<reference evidence="1 2" key="1">
    <citation type="submission" date="2020-08" db="EMBL/GenBank/DDBJ databases">
        <title>Genomic Encyclopedia of Type Strains, Phase IV (KMG-IV): sequencing the most valuable type-strain genomes for metagenomic binning, comparative biology and taxonomic classification.</title>
        <authorList>
            <person name="Goeker M."/>
        </authorList>
    </citation>
    <scope>NUCLEOTIDE SEQUENCE [LARGE SCALE GENOMIC DNA]</scope>
    <source>
        <strain evidence="1 2">DSM 101015</strain>
    </source>
</reference>
<dbReference type="EMBL" id="JACIFU010000003">
    <property type="protein sequence ID" value="MBB4175148.1"/>
    <property type="molecule type" value="Genomic_DNA"/>
</dbReference>
<dbReference type="AlphaFoldDB" id="A0A7W6Q4Y2"/>
<protein>
    <submittedName>
        <fullName evidence="1">Uncharacterized protein</fullName>
    </submittedName>
</protein>
<name>A0A7W6Q4Y2_9RHOB</name>
<proteinExistence type="predicted"/>
<gene>
    <name evidence="1" type="ORF">GGR93_002936</name>
</gene>
<sequence>MRKFTEDIDKARVVHAGVPARHDAVGEGTPQDGQVTVAFVAAAFIINVIKYSGLLPAWLHRVPETLAPDFAGVLDTIFNFVKDDLVCPP</sequence>
<dbReference type="Proteomes" id="UP000565745">
    <property type="component" value="Unassembled WGS sequence"/>
</dbReference>
<comment type="caution">
    <text evidence="1">The sequence shown here is derived from an EMBL/GenBank/DDBJ whole genome shotgun (WGS) entry which is preliminary data.</text>
</comment>
<evidence type="ECO:0000313" key="2">
    <source>
        <dbReference type="Proteomes" id="UP000565745"/>
    </source>
</evidence>